<evidence type="ECO:0000313" key="1">
    <source>
        <dbReference type="EMBL" id="KAF5904177.1"/>
    </source>
</evidence>
<accession>A0A8J4US47</accession>
<gene>
    <name evidence="1" type="primary">cpna-1</name>
    <name evidence="1" type="ORF">DAT39_006144</name>
</gene>
<keyword evidence="2" id="KW-1185">Reference proteome</keyword>
<sequence>MPILVRRLDERHIRVQDQGCCKSPVTLPVIKVATGCWDLFRASHSATPMFVPG</sequence>
<dbReference type="EMBL" id="QNUK01000062">
    <property type="protein sequence ID" value="KAF5904177.1"/>
    <property type="molecule type" value="Genomic_DNA"/>
</dbReference>
<reference evidence="1" key="1">
    <citation type="submission" date="2020-07" db="EMBL/GenBank/DDBJ databases">
        <title>Clarias magur genome sequencing, assembly and annotation.</title>
        <authorList>
            <person name="Kushwaha B."/>
            <person name="Kumar R."/>
            <person name="Das P."/>
            <person name="Joshi C.G."/>
            <person name="Kumar D."/>
            <person name="Nagpure N.S."/>
            <person name="Pandey M."/>
            <person name="Agarwal S."/>
            <person name="Srivastava S."/>
            <person name="Singh M."/>
            <person name="Sahoo L."/>
            <person name="Jayasankar P."/>
            <person name="Meher P.K."/>
            <person name="Koringa P.G."/>
            <person name="Iquebal M.A."/>
            <person name="Das S.P."/>
            <person name="Bit A."/>
            <person name="Patnaik S."/>
            <person name="Patel N."/>
            <person name="Shah T.M."/>
            <person name="Hinsu A."/>
            <person name="Jena J.K."/>
        </authorList>
    </citation>
    <scope>NUCLEOTIDE SEQUENCE</scope>
    <source>
        <strain evidence="1">CIFAMagur01</strain>
        <tissue evidence="1">Testis</tissue>
    </source>
</reference>
<name>A0A8J4US47_CLAMG</name>
<dbReference type="AlphaFoldDB" id="A0A8J4US47"/>
<protein>
    <submittedName>
        <fullName evidence="1">Copine family protein 1</fullName>
    </submittedName>
</protein>
<feature type="non-terminal residue" evidence="1">
    <location>
        <position position="53"/>
    </location>
</feature>
<organism evidence="1 2">
    <name type="scientific">Clarias magur</name>
    <name type="common">Asian catfish</name>
    <name type="synonym">Macropteronotus magur</name>
    <dbReference type="NCBI Taxonomy" id="1594786"/>
    <lineage>
        <taxon>Eukaryota</taxon>
        <taxon>Metazoa</taxon>
        <taxon>Chordata</taxon>
        <taxon>Craniata</taxon>
        <taxon>Vertebrata</taxon>
        <taxon>Euteleostomi</taxon>
        <taxon>Actinopterygii</taxon>
        <taxon>Neopterygii</taxon>
        <taxon>Teleostei</taxon>
        <taxon>Ostariophysi</taxon>
        <taxon>Siluriformes</taxon>
        <taxon>Clariidae</taxon>
        <taxon>Clarias</taxon>
    </lineage>
</organism>
<evidence type="ECO:0000313" key="2">
    <source>
        <dbReference type="Proteomes" id="UP000727407"/>
    </source>
</evidence>
<dbReference type="Proteomes" id="UP000727407">
    <property type="component" value="Unassembled WGS sequence"/>
</dbReference>
<comment type="caution">
    <text evidence="1">The sequence shown here is derived from an EMBL/GenBank/DDBJ whole genome shotgun (WGS) entry which is preliminary data.</text>
</comment>
<proteinExistence type="predicted"/>